<sequence length="202" mass="23288">MFTRHKRRIKRLFDLSFSLLLLPALLPVIAVAWVIAALETGENGFFLQERIGEGGRPFRLIKIRTMKQIEGFDSTVTTGIDPRITRSGKIFRRLKIDELPQIFNVLKGEMSLVGPRPDVPGFADRLEGEDRIILSVPPGITGPASLRFRNEEELLARVEDPERHNREVIWPEKVRINRQYLEEWSIRKDLSILWQTIKGGHV</sequence>
<comment type="similarity">
    <text evidence="1">Belongs to the bacterial sugar transferase family.</text>
</comment>
<dbReference type="GO" id="GO:0016780">
    <property type="term" value="F:phosphotransferase activity, for other substituted phosphate groups"/>
    <property type="evidence" value="ECO:0007669"/>
    <property type="project" value="TreeGrafter"/>
</dbReference>
<protein>
    <submittedName>
        <fullName evidence="3">Sugar transferase</fullName>
    </submittedName>
</protein>
<evidence type="ECO:0000256" key="1">
    <source>
        <dbReference type="ARBA" id="ARBA00006464"/>
    </source>
</evidence>
<organism evidence="3 4">
    <name type="scientific">Nitratifractor salsuginis (strain DSM 16511 / JCM 12458 / E9I37-1)</name>
    <dbReference type="NCBI Taxonomy" id="749222"/>
    <lineage>
        <taxon>Bacteria</taxon>
        <taxon>Pseudomonadati</taxon>
        <taxon>Campylobacterota</taxon>
        <taxon>Epsilonproteobacteria</taxon>
        <taxon>Campylobacterales</taxon>
        <taxon>Sulfurovaceae</taxon>
        <taxon>Nitratifractor</taxon>
    </lineage>
</organism>
<keyword evidence="4" id="KW-1185">Reference proteome</keyword>
<dbReference type="AlphaFoldDB" id="E6X2V0"/>
<dbReference type="HOGENOM" id="CLU_024920_1_2_7"/>
<dbReference type="RefSeq" id="WP_013554918.1">
    <property type="nucleotide sequence ID" value="NC_014935.1"/>
</dbReference>
<dbReference type="EMBL" id="CP002452">
    <property type="protein sequence ID" value="ADV47233.1"/>
    <property type="molecule type" value="Genomic_DNA"/>
</dbReference>
<proteinExistence type="inferred from homology"/>
<dbReference type="eggNOG" id="COG2148">
    <property type="taxonomic scope" value="Bacteria"/>
</dbReference>
<reference evidence="3 4" key="1">
    <citation type="journal article" date="2011" name="Stand. Genomic Sci.">
        <title>Complete genome sequence of Nitratifractor salsuginis type strain (E9I37-1).</title>
        <authorList>
            <person name="Anderson I."/>
            <person name="Sikorski J."/>
            <person name="Zeytun A."/>
            <person name="Nolan M."/>
            <person name="Lapidus A."/>
            <person name="Lucas S."/>
            <person name="Hammon N."/>
            <person name="Deshpande S."/>
            <person name="Cheng J.F."/>
            <person name="Tapia R."/>
            <person name="Han C."/>
            <person name="Goodwin L."/>
            <person name="Pitluck S."/>
            <person name="Liolios K."/>
            <person name="Pagani I."/>
            <person name="Ivanova N."/>
            <person name="Huntemann M."/>
            <person name="Mavromatis K."/>
            <person name="Ovchinikova G."/>
            <person name="Pati A."/>
            <person name="Chen A."/>
            <person name="Palaniappan K."/>
            <person name="Land M."/>
            <person name="Hauser L."/>
            <person name="Brambilla E.M."/>
            <person name="Ngatchou-Djao O.D."/>
            <person name="Rohde M."/>
            <person name="Tindall B.J."/>
            <person name="Goker M."/>
            <person name="Detter J.C."/>
            <person name="Woyke T."/>
            <person name="Bristow J."/>
            <person name="Eisen J.A."/>
            <person name="Markowitz V."/>
            <person name="Hugenholtz P."/>
            <person name="Klenk H.P."/>
            <person name="Kyrpides N.C."/>
        </authorList>
    </citation>
    <scope>NUCLEOTIDE SEQUENCE [LARGE SCALE GENOMIC DNA]</scope>
    <source>
        <strain evidence="4">DSM 16511 / JCM 12458 / E9I37-1</strain>
    </source>
</reference>
<dbReference type="OrthoDB" id="9808602at2"/>
<dbReference type="KEGG" id="nsa:Nitsa_1990"/>
<dbReference type="Pfam" id="PF02397">
    <property type="entry name" value="Bac_transf"/>
    <property type="match status" value="1"/>
</dbReference>
<dbReference type="STRING" id="749222.Nitsa_1990"/>
<feature type="domain" description="Bacterial sugar transferase" evidence="2">
    <location>
        <begin position="10"/>
        <end position="198"/>
    </location>
</feature>
<dbReference type="PANTHER" id="PTHR30576:SF20">
    <property type="entry name" value="QUINOVOSAMINEPHOSPHOTRANSFERAE-RELATED"/>
    <property type="match status" value="1"/>
</dbReference>
<evidence type="ECO:0000259" key="2">
    <source>
        <dbReference type="Pfam" id="PF02397"/>
    </source>
</evidence>
<dbReference type="PANTHER" id="PTHR30576">
    <property type="entry name" value="COLANIC BIOSYNTHESIS UDP-GLUCOSE LIPID CARRIER TRANSFERASE"/>
    <property type="match status" value="1"/>
</dbReference>
<evidence type="ECO:0000313" key="4">
    <source>
        <dbReference type="Proteomes" id="UP000008633"/>
    </source>
</evidence>
<gene>
    <name evidence="3" type="ordered locus">Nitsa_1990</name>
</gene>
<keyword evidence="3" id="KW-0808">Transferase</keyword>
<evidence type="ECO:0000313" key="3">
    <source>
        <dbReference type="EMBL" id="ADV47233.1"/>
    </source>
</evidence>
<accession>E6X2V0</accession>
<dbReference type="Proteomes" id="UP000008633">
    <property type="component" value="Chromosome"/>
</dbReference>
<name>E6X2V0_NITSE</name>
<reference evidence="4" key="2">
    <citation type="submission" date="2011-01" db="EMBL/GenBank/DDBJ databases">
        <title>The complete genome of Nitratifractor salsuginis DSM 16511.</title>
        <authorList>
            <consortium name="US DOE Joint Genome Institute (JGI-PGF)"/>
            <person name="Lucas S."/>
            <person name="Copeland A."/>
            <person name="Lapidus A."/>
            <person name="Bruce D."/>
            <person name="Goodwin L."/>
            <person name="Pitluck S."/>
            <person name="Kyrpides N."/>
            <person name="Mavromatis K."/>
            <person name="Ivanova N."/>
            <person name="Mikhailova N."/>
            <person name="Zeytun A."/>
            <person name="Detter J.C."/>
            <person name="Tapia R."/>
            <person name="Han C."/>
            <person name="Land M."/>
            <person name="Hauser L."/>
            <person name="Markowitz V."/>
            <person name="Cheng J.-F."/>
            <person name="Hugenholtz P."/>
            <person name="Woyke T."/>
            <person name="Wu D."/>
            <person name="Tindall B."/>
            <person name="Schuetze A."/>
            <person name="Brambilla E."/>
            <person name="Klenk H.-P."/>
            <person name="Eisen J.A."/>
        </authorList>
    </citation>
    <scope>NUCLEOTIDE SEQUENCE [LARGE SCALE GENOMIC DNA]</scope>
    <source>
        <strain evidence="4">DSM 16511 / JCM 12458 / E9I37-1</strain>
    </source>
</reference>
<dbReference type="InterPro" id="IPR003362">
    <property type="entry name" value="Bact_transf"/>
</dbReference>